<comment type="caution">
    <text evidence="8">The sequence shown here is derived from an EMBL/GenBank/DDBJ whole genome shotgun (WGS) entry which is preliminary data.</text>
</comment>
<keyword evidence="3" id="KW-0479">Metal-binding</keyword>
<dbReference type="GO" id="GO:0016787">
    <property type="term" value="F:hydrolase activity"/>
    <property type="evidence" value="ECO:0007669"/>
    <property type="project" value="UniProtKB-KW"/>
</dbReference>
<dbReference type="PROSITE" id="PS00893">
    <property type="entry name" value="NUDIX_BOX"/>
    <property type="match status" value="1"/>
</dbReference>
<dbReference type="CDD" id="cd03426">
    <property type="entry name" value="NUDIX_CoAse_Nudt7"/>
    <property type="match status" value="1"/>
</dbReference>
<evidence type="ECO:0000256" key="5">
    <source>
        <dbReference type="ARBA" id="ARBA00022842"/>
    </source>
</evidence>
<gene>
    <name evidence="9" type="ORF">ABMA27_005147</name>
    <name evidence="8" type="ORF">ABMA28_005376</name>
</gene>
<dbReference type="GO" id="GO:0046872">
    <property type="term" value="F:metal ion binding"/>
    <property type="evidence" value="ECO:0007669"/>
    <property type="project" value="UniProtKB-KW"/>
</dbReference>
<dbReference type="EMBL" id="JBEDNZ010000017">
    <property type="protein sequence ID" value="KAL0821990.1"/>
    <property type="molecule type" value="Genomic_DNA"/>
</dbReference>
<dbReference type="EMBL" id="JBEUOH010000017">
    <property type="protein sequence ID" value="KAL0871417.1"/>
    <property type="molecule type" value="Genomic_DNA"/>
</dbReference>
<reference evidence="10 11" key="1">
    <citation type="submission" date="2024-06" db="EMBL/GenBank/DDBJ databases">
        <title>A chromosome-level genome assembly of beet webworm, Loxostege sticticalis.</title>
        <authorList>
            <person name="Zhang Y."/>
        </authorList>
    </citation>
    <scope>NUCLEOTIDE SEQUENCE [LARGE SCALE GENOMIC DNA]</scope>
    <source>
        <strain evidence="9">AQ026</strain>
        <strain evidence="8">AQ028</strain>
        <tissue evidence="8">Male pupae</tissue>
        <tissue evidence="9">Whole body</tissue>
    </source>
</reference>
<evidence type="ECO:0000256" key="2">
    <source>
        <dbReference type="ARBA" id="ARBA00001946"/>
    </source>
</evidence>
<evidence type="ECO:0000256" key="1">
    <source>
        <dbReference type="ARBA" id="ARBA00001936"/>
    </source>
</evidence>
<comment type="cofactor">
    <cofactor evidence="2">
        <name>Mg(2+)</name>
        <dbReference type="ChEBI" id="CHEBI:18420"/>
    </cofactor>
</comment>
<dbReference type="PROSITE" id="PS51462">
    <property type="entry name" value="NUDIX"/>
    <property type="match status" value="1"/>
</dbReference>
<dbReference type="Gene3D" id="3.90.79.10">
    <property type="entry name" value="Nucleoside Triphosphate Pyrophosphohydrolase"/>
    <property type="match status" value="1"/>
</dbReference>
<evidence type="ECO:0000313" key="10">
    <source>
        <dbReference type="Proteomes" id="UP001549920"/>
    </source>
</evidence>
<dbReference type="Pfam" id="PF00293">
    <property type="entry name" value="NUDIX"/>
    <property type="match status" value="1"/>
</dbReference>
<evidence type="ECO:0000256" key="4">
    <source>
        <dbReference type="ARBA" id="ARBA00022801"/>
    </source>
</evidence>
<name>A0ABD0SQ97_LOXSC</name>
<keyword evidence="5" id="KW-0460">Magnesium</keyword>
<evidence type="ECO:0000313" key="9">
    <source>
        <dbReference type="EMBL" id="KAL0871417.1"/>
    </source>
</evidence>
<keyword evidence="4" id="KW-0378">Hydrolase</keyword>
<dbReference type="InterPro" id="IPR015797">
    <property type="entry name" value="NUDIX_hydrolase-like_dom_sf"/>
</dbReference>
<evidence type="ECO:0000313" key="8">
    <source>
        <dbReference type="EMBL" id="KAL0821990.1"/>
    </source>
</evidence>
<dbReference type="InterPro" id="IPR045121">
    <property type="entry name" value="CoAse"/>
</dbReference>
<keyword evidence="10" id="KW-1185">Reference proteome</keyword>
<dbReference type="InterPro" id="IPR000086">
    <property type="entry name" value="NUDIX_hydrolase_dom"/>
</dbReference>
<evidence type="ECO:0000256" key="3">
    <source>
        <dbReference type="ARBA" id="ARBA00022723"/>
    </source>
</evidence>
<proteinExistence type="predicted"/>
<accession>A0ABD0SQ97</accession>
<sequence length="222" mass="24780">MCAFTVQNIFSIACRDRCMSKLRTLIPLPTHGKPPIATAAVLVPLCRVDGVPSLLYTVRSTNFRPDIIYSGQVSFPGGKCQRDETAVQTALRETREELGLPSEKINVWGQGPAIPSRTNEFMITPVIGTILDLKHTDVIINVNEVAEAFAVPVAHLCDPKNQFYTQFSNGHISPVFVADDFKIWGITAYITHAFLTCALSKNVYQNEWLRKKAEIKTEEKKE</sequence>
<dbReference type="PANTHER" id="PTHR12992">
    <property type="entry name" value="NUDIX HYDROLASE"/>
    <property type="match status" value="1"/>
</dbReference>
<keyword evidence="6" id="KW-0464">Manganese</keyword>
<evidence type="ECO:0000313" key="11">
    <source>
        <dbReference type="Proteomes" id="UP001549921"/>
    </source>
</evidence>
<dbReference type="PANTHER" id="PTHR12992:SF11">
    <property type="entry name" value="MITOCHONDRIAL COENZYME A DIPHOSPHATASE NUDT8"/>
    <property type="match status" value="1"/>
</dbReference>
<dbReference type="InterPro" id="IPR020084">
    <property type="entry name" value="NUDIX_hydrolase_CS"/>
</dbReference>
<dbReference type="SUPFAM" id="SSF55811">
    <property type="entry name" value="Nudix"/>
    <property type="match status" value="1"/>
</dbReference>
<dbReference type="Proteomes" id="UP001549921">
    <property type="component" value="Unassembled WGS sequence"/>
</dbReference>
<evidence type="ECO:0000256" key="6">
    <source>
        <dbReference type="ARBA" id="ARBA00023211"/>
    </source>
</evidence>
<protein>
    <recommendedName>
        <fullName evidence="7">Nudix hydrolase domain-containing protein</fullName>
    </recommendedName>
</protein>
<organism evidence="8 11">
    <name type="scientific">Loxostege sticticalis</name>
    <name type="common">Beet webworm moth</name>
    <dbReference type="NCBI Taxonomy" id="481309"/>
    <lineage>
        <taxon>Eukaryota</taxon>
        <taxon>Metazoa</taxon>
        <taxon>Ecdysozoa</taxon>
        <taxon>Arthropoda</taxon>
        <taxon>Hexapoda</taxon>
        <taxon>Insecta</taxon>
        <taxon>Pterygota</taxon>
        <taxon>Neoptera</taxon>
        <taxon>Endopterygota</taxon>
        <taxon>Lepidoptera</taxon>
        <taxon>Glossata</taxon>
        <taxon>Ditrysia</taxon>
        <taxon>Pyraloidea</taxon>
        <taxon>Crambidae</taxon>
        <taxon>Pyraustinae</taxon>
        <taxon>Loxostege</taxon>
    </lineage>
</organism>
<feature type="domain" description="Nudix hydrolase" evidence="7">
    <location>
        <begin position="36"/>
        <end position="178"/>
    </location>
</feature>
<evidence type="ECO:0000259" key="7">
    <source>
        <dbReference type="PROSITE" id="PS51462"/>
    </source>
</evidence>
<dbReference type="AlphaFoldDB" id="A0ABD0SQ97"/>
<dbReference type="Proteomes" id="UP001549920">
    <property type="component" value="Unassembled WGS sequence"/>
</dbReference>
<comment type="cofactor">
    <cofactor evidence="1">
        <name>Mn(2+)</name>
        <dbReference type="ChEBI" id="CHEBI:29035"/>
    </cofactor>
</comment>